<proteinExistence type="predicted"/>
<organism evidence="1 2">
    <name type="scientific">Streptomyces phage HaugeAnator</name>
    <dbReference type="NCBI Taxonomy" id="2060086"/>
    <lineage>
        <taxon>Viruses</taxon>
        <taxon>Duplodnaviria</taxon>
        <taxon>Heunggongvirae</taxon>
        <taxon>Uroviricota</taxon>
        <taxon>Caudoviricetes</taxon>
        <taxon>Beephvirinae</taxon>
        <taxon>Immanueltrevirus</taxon>
        <taxon>Immanueltrevirus immanuel3</taxon>
    </lineage>
</organism>
<reference evidence="1" key="1">
    <citation type="submission" date="2017-12" db="EMBL/GenBank/DDBJ databases">
        <authorList>
            <person name="Bryant J.M."/>
            <person name="Sloat M.E."/>
            <person name="Klug H.M."/>
            <person name="Nayek S."/>
            <person name="Bhuiyan S."/>
            <person name="Kim T."/>
            <person name="Hughes L.E."/>
            <person name="Garlena R.A."/>
            <person name="Russell D.A."/>
            <person name="Pope W.H."/>
            <person name="Jacobs-Sera D."/>
            <person name="Hendrix R.W."/>
            <person name="Hatfull G.F."/>
        </authorList>
    </citation>
    <scope>NUCLEOTIDE SEQUENCE [LARGE SCALE GENOMIC DNA]</scope>
</reference>
<accession>A0A2H5BM21</accession>
<dbReference type="Proteomes" id="UP000241310">
    <property type="component" value="Segment"/>
</dbReference>
<gene>
    <name evidence="1" type="ORF">SEA_HAUGEANATOR_76</name>
</gene>
<dbReference type="EMBL" id="MG663582">
    <property type="protein sequence ID" value="AUG87380.1"/>
    <property type="molecule type" value="Genomic_DNA"/>
</dbReference>
<sequence>MLDLDFKKAQELVAEAIASKGDGFVYEKADGISCQYVHGITQTWDDIMEEYENDYSTAVTGCLVGDALKRGGIPIEVLGNEYVNDSGSDELLSTLQDKDFLRVSERARYYLSDVQASQDYGVPWGKANELALEGKQFRPVLDEGGEPTGEFREYQAWTEEKTSDVPH</sequence>
<evidence type="ECO:0000313" key="2">
    <source>
        <dbReference type="Proteomes" id="UP000241310"/>
    </source>
</evidence>
<name>A0A2H5BM21_9CAUD</name>
<evidence type="ECO:0000313" key="1">
    <source>
        <dbReference type="EMBL" id="AUG87380.1"/>
    </source>
</evidence>
<protein>
    <submittedName>
        <fullName evidence="1">Uncharacterized protein</fullName>
    </submittedName>
</protein>